<gene>
    <name evidence="3" type="ORF">BZL54_23400</name>
</gene>
<dbReference type="EMBL" id="MTZU01000071">
    <property type="protein sequence ID" value="PCE30114.1"/>
    <property type="molecule type" value="Genomic_DNA"/>
</dbReference>
<organism evidence="3 4">
    <name type="scientific">Burkholderia ubonensis subsp. mesacidophila</name>
    <dbReference type="NCBI Taxonomy" id="265293"/>
    <lineage>
        <taxon>Bacteria</taxon>
        <taxon>Pseudomonadati</taxon>
        <taxon>Pseudomonadota</taxon>
        <taxon>Betaproteobacteria</taxon>
        <taxon>Burkholderiales</taxon>
        <taxon>Burkholderiaceae</taxon>
        <taxon>Burkholderia</taxon>
        <taxon>Burkholderia cepacia complex</taxon>
    </lineage>
</organism>
<dbReference type="AlphaFoldDB" id="A0A2A4FBZ8"/>
<dbReference type="Proteomes" id="UP000217994">
    <property type="component" value="Unassembled WGS sequence"/>
</dbReference>
<feature type="compositionally biased region" description="Low complexity" evidence="2">
    <location>
        <begin position="19"/>
        <end position="66"/>
    </location>
</feature>
<feature type="region of interest" description="Disordered" evidence="2">
    <location>
        <begin position="19"/>
        <end position="76"/>
    </location>
</feature>
<accession>A0A2A4FBZ8</accession>
<reference evidence="3 4" key="1">
    <citation type="submission" date="2017-01" db="EMBL/GenBank/DDBJ databases">
        <title>Whole-Genome Shotgun Sequencing of Two beta-Proteobacterial Species in Search of the Bulgecin Biosynthetic Cluster.</title>
        <authorList>
            <person name="Horsman M.E."/>
            <person name="Marous D.R."/>
            <person name="Li R."/>
            <person name="Oliver R.A."/>
            <person name="Byun B."/>
            <person name="Emrich S.J."/>
            <person name="Boggess B."/>
            <person name="Townsend C.A."/>
            <person name="Mobashery S."/>
        </authorList>
    </citation>
    <scope>NUCLEOTIDE SEQUENCE [LARGE SCALE GENOMIC DNA]</scope>
    <source>
        <strain evidence="3 4">ATCC 31433</strain>
    </source>
</reference>
<dbReference type="RefSeq" id="WP_084909838.1">
    <property type="nucleotide sequence ID" value="NZ_CP020738.1"/>
</dbReference>
<name>A0A2A4FBZ8_9BURK</name>
<comment type="caution">
    <text evidence="3">The sequence shown here is derived from an EMBL/GenBank/DDBJ whole genome shotgun (WGS) entry which is preliminary data.</text>
</comment>
<dbReference type="GeneID" id="69003154"/>
<keyword evidence="1" id="KW-0175">Coiled coil</keyword>
<proteinExistence type="predicted"/>
<feature type="coiled-coil region" evidence="1">
    <location>
        <begin position="80"/>
        <end position="107"/>
    </location>
</feature>
<sequence>MKIDSSLVAGPAQAAANLATAGASGNQQATATTAASSTAAGSTASSGTSASAKANAANPASADGATPLGGANSKAEDPVVRQLKELIEKLQKQLAQLEAQISKAAERAKKDPAAMVEQQSLSAQAGEISAALQSAVAKLVEALRKSSSNPAGNMVSEQA</sequence>
<evidence type="ECO:0000256" key="2">
    <source>
        <dbReference type="SAM" id="MobiDB-lite"/>
    </source>
</evidence>
<evidence type="ECO:0000313" key="3">
    <source>
        <dbReference type="EMBL" id="PCE30114.1"/>
    </source>
</evidence>
<evidence type="ECO:0000313" key="4">
    <source>
        <dbReference type="Proteomes" id="UP000217994"/>
    </source>
</evidence>
<evidence type="ECO:0000256" key="1">
    <source>
        <dbReference type="SAM" id="Coils"/>
    </source>
</evidence>
<protein>
    <submittedName>
        <fullName evidence="3">Uncharacterized protein</fullName>
    </submittedName>
</protein>